<sequence>MGILVAVVFGAVIGWGASVLLRTSTSEGILLDVAAGFLGSLPAASLLGHDFILDSLLAGGLGALMGVAVLNLVRFRLAPSSTRSPNEQP</sequence>
<evidence type="ECO:0000313" key="2">
    <source>
        <dbReference type="EMBL" id="QNP42383.1"/>
    </source>
</evidence>
<evidence type="ECO:0000256" key="1">
    <source>
        <dbReference type="SAM" id="Phobius"/>
    </source>
</evidence>
<keyword evidence="1" id="KW-0812">Transmembrane</keyword>
<accession>A0ABX6T0X5</accession>
<evidence type="ECO:0000313" key="3">
    <source>
        <dbReference type="Proteomes" id="UP000516134"/>
    </source>
</evidence>
<keyword evidence="3" id="KW-1185">Reference proteome</keyword>
<keyword evidence="1" id="KW-0472">Membrane</keyword>
<dbReference type="EMBL" id="CP060780">
    <property type="protein sequence ID" value="QNP42383.1"/>
    <property type="molecule type" value="Genomic_DNA"/>
</dbReference>
<gene>
    <name evidence="2" type="ORF">H9L15_08625</name>
</gene>
<name>A0ABX6T0X5_9SPHN</name>
<feature type="transmembrane region" description="Helical" evidence="1">
    <location>
        <begin position="52"/>
        <end position="73"/>
    </location>
</feature>
<proteinExistence type="predicted"/>
<reference evidence="2 3" key="1">
    <citation type="submission" date="2020-08" db="EMBL/GenBank/DDBJ databases">
        <title>Genome sequence of Sphingomonas daechungensis KACC 18115T.</title>
        <authorList>
            <person name="Hyun D.-W."/>
            <person name="Bae J.-W."/>
        </authorList>
    </citation>
    <scope>NUCLEOTIDE SEQUENCE [LARGE SCALE GENOMIC DNA]</scope>
    <source>
        <strain evidence="2 3">KACC 18115</strain>
    </source>
</reference>
<dbReference type="Proteomes" id="UP000516134">
    <property type="component" value="Chromosome"/>
</dbReference>
<organism evidence="2 3">
    <name type="scientific">Sphingomonas daechungensis</name>
    <dbReference type="NCBI Taxonomy" id="1176646"/>
    <lineage>
        <taxon>Bacteria</taxon>
        <taxon>Pseudomonadati</taxon>
        <taxon>Pseudomonadota</taxon>
        <taxon>Alphaproteobacteria</taxon>
        <taxon>Sphingomonadales</taxon>
        <taxon>Sphingomonadaceae</taxon>
        <taxon>Sphingomonas</taxon>
    </lineage>
</organism>
<dbReference type="RefSeq" id="WP_187713816.1">
    <property type="nucleotide sequence ID" value="NZ_BAABJC010000001.1"/>
</dbReference>
<keyword evidence="1" id="KW-1133">Transmembrane helix</keyword>
<protein>
    <submittedName>
        <fullName evidence="2">GlsB/YeaQ/YmgE family stress response membrane protein</fullName>
    </submittedName>
</protein>